<accession>A0ABQ6IS84</accession>
<evidence type="ECO:0000313" key="3">
    <source>
        <dbReference type="Proteomes" id="UP001157126"/>
    </source>
</evidence>
<protein>
    <recommendedName>
        <fullName evidence="1">Thioester reductase (TE) domain-containing protein</fullName>
    </recommendedName>
</protein>
<organism evidence="2 3">
    <name type="scientific">Mobilicoccus caccae</name>
    <dbReference type="NCBI Taxonomy" id="1859295"/>
    <lineage>
        <taxon>Bacteria</taxon>
        <taxon>Bacillati</taxon>
        <taxon>Actinomycetota</taxon>
        <taxon>Actinomycetes</taxon>
        <taxon>Micrococcales</taxon>
        <taxon>Dermatophilaceae</taxon>
        <taxon>Mobilicoccus</taxon>
    </lineage>
</organism>
<dbReference type="InterPro" id="IPR026055">
    <property type="entry name" value="FAR"/>
</dbReference>
<dbReference type="PANTHER" id="PTHR11011:SF45">
    <property type="entry name" value="FATTY ACYL-COA REDUCTASE CG8306-RELATED"/>
    <property type="match status" value="1"/>
</dbReference>
<dbReference type="InterPro" id="IPR036291">
    <property type="entry name" value="NAD(P)-bd_dom_sf"/>
</dbReference>
<name>A0ABQ6IS84_9MICO</name>
<dbReference type="InterPro" id="IPR013120">
    <property type="entry name" value="FAR_NAD-bd"/>
</dbReference>
<dbReference type="EMBL" id="BSUO01000001">
    <property type="protein sequence ID" value="GMA40022.1"/>
    <property type="molecule type" value="Genomic_DNA"/>
</dbReference>
<feature type="domain" description="Thioester reductase (TE)" evidence="1">
    <location>
        <begin position="6"/>
        <end position="271"/>
    </location>
</feature>
<reference evidence="3" key="1">
    <citation type="journal article" date="2019" name="Int. J. Syst. Evol. Microbiol.">
        <title>The Global Catalogue of Microorganisms (GCM) 10K type strain sequencing project: providing services to taxonomists for standard genome sequencing and annotation.</title>
        <authorList>
            <consortium name="The Broad Institute Genomics Platform"/>
            <consortium name="The Broad Institute Genome Sequencing Center for Infectious Disease"/>
            <person name="Wu L."/>
            <person name="Ma J."/>
        </authorList>
    </citation>
    <scope>NUCLEOTIDE SEQUENCE [LARGE SCALE GENOMIC DNA]</scope>
    <source>
        <strain evidence="3">NBRC 113072</strain>
    </source>
</reference>
<dbReference type="Pfam" id="PF07993">
    <property type="entry name" value="NAD_binding_4"/>
    <property type="match status" value="1"/>
</dbReference>
<dbReference type="Proteomes" id="UP001157126">
    <property type="component" value="Unassembled WGS sequence"/>
</dbReference>
<keyword evidence="3" id="KW-1185">Reference proteome</keyword>
<evidence type="ECO:0000313" key="2">
    <source>
        <dbReference type="EMBL" id="GMA40022.1"/>
    </source>
</evidence>
<dbReference type="SUPFAM" id="SSF51735">
    <property type="entry name" value="NAD(P)-binding Rossmann-fold domains"/>
    <property type="match status" value="1"/>
</dbReference>
<gene>
    <name evidence="2" type="ORF">GCM10025883_20670</name>
</gene>
<sequence length="481" mass="53336">MRQEAFVHVLIRPRTGRTGTERLNELLAKEAFDGWRQEVGAAGVARARARLRVIEADLAHGLPALPADLDLVVHSASTVSFDAPWDHSMRANVLGPQHLYEALHAAGARPHVIHVSTAYVGTDRVALSTEEPVEHDVDWRGEVAASLARRAMLDSEAGMLPVPATSGDTRMRELGRLRANQLGWTDVYTMSKALGERVAEELWAGRGLPLTVLRPTIIESAVARPHPGWIDGFKVADPLIAAYAKDRLVAFPGRPEEVIDIVPVDVVVDAVMAADAVPHEDTAAHTPAGHARYFQVGTGVSNPITLDRFRAHVEDYLRAHPWTSRDGTPIRPRPWRFLPPGDIDSWASRRSTVLTRTADLLDLIPGLSKPTRRRIEPAIRKLTLLRNYVSIYQPYTCSRTTYDDTQTRRLLTRAAELGVEGALDVRRIDWHDYIRNVHMPSLTRAAERRRRKLTPVVVGDTVRMPARAAARARKTPIAGNA</sequence>
<evidence type="ECO:0000259" key="1">
    <source>
        <dbReference type="Pfam" id="PF07993"/>
    </source>
</evidence>
<dbReference type="Gene3D" id="3.40.50.720">
    <property type="entry name" value="NAD(P)-binding Rossmann-like Domain"/>
    <property type="match status" value="1"/>
</dbReference>
<dbReference type="PANTHER" id="PTHR11011">
    <property type="entry name" value="MALE STERILITY PROTEIN 2-RELATED"/>
    <property type="match status" value="1"/>
</dbReference>
<proteinExistence type="predicted"/>
<comment type="caution">
    <text evidence="2">The sequence shown here is derived from an EMBL/GenBank/DDBJ whole genome shotgun (WGS) entry which is preliminary data.</text>
</comment>